<dbReference type="EMBL" id="SNRW01009213">
    <property type="protein sequence ID" value="KAA6378336.1"/>
    <property type="molecule type" value="Genomic_DNA"/>
</dbReference>
<accession>A0A5J4V5Z5</accession>
<sequence>MIPPFEIEQYPINNNSSSHKNKRNNLLNVYPLSPRLLSPTLLSPTLLSPSLLSPKNHKHLPVSIRDKPKIDLIRKVREYWNLNIENDINQGDDRLYENFGIVWNQRFKRLDLRHPVGSGSFSIVMQVNDSQQENKIELERNRIIERNKELNKVKRMKKTIDSIDAFNPFNSIPDIFINISESQLGLSYSESEQYILSTSFIVGDGSCALLSSDDLTALIPLRKVKRNRNDLDLDERKEFDIQDDIYMDEIMQNETEDQSYN</sequence>
<dbReference type="AlphaFoldDB" id="A0A5J4V5Z5"/>
<reference evidence="1 2" key="1">
    <citation type="submission" date="2019-03" db="EMBL/GenBank/DDBJ databases">
        <title>Single cell metagenomics reveals metabolic interactions within the superorganism composed of flagellate Streblomastix strix and complex community of Bacteroidetes bacteria on its surface.</title>
        <authorList>
            <person name="Treitli S.C."/>
            <person name="Kolisko M."/>
            <person name="Husnik F."/>
            <person name="Keeling P."/>
            <person name="Hampl V."/>
        </authorList>
    </citation>
    <scope>NUCLEOTIDE SEQUENCE [LARGE SCALE GENOMIC DNA]</scope>
    <source>
        <strain evidence="1">ST1C</strain>
    </source>
</reference>
<name>A0A5J4V5Z5_9EUKA</name>
<protein>
    <submittedName>
        <fullName evidence="1">Uncharacterized protein</fullName>
    </submittedName>
</protein>
<comment type="caution">
    <text evidence="1">The sequence shown here is derived from an EMBL/GenBank/DDBJ whole genome shotgun (WGS) entry which is preliminary data.</text>
</comment>
<dbReference type="Proteomes" id="UP000324800">
    <property type="component" value="Unassembled WGS sequence"/>
</dbReference>
<evidence type="ECO:0000313" key="1">
    <source>
        <dbReference type="EMBL" id="KAA6378336.1"/>
    </source>
</evidence>
<gene>
    <name evidence="1" type="ORF">EZS28_026138</name>
</gene>
<proteinExistence type="predicted"/>
<organism evidence="1 2">
    <name type="scientific">Streblomastix strix</name>
    <dbReference type="NCBI Taxonomy" id="222440"/>
    <lineage>
        <taxon>Eukaryota</taxon>
        <taxon>Metamonada</taxon>
        <taxon>Preaxostyla</taxon>
        <taxon>Oxymonadida</taxon>
        <taxon>Streblomastigidae</taxon>
        <taxon>Streblomastix</taxon>
    </lineage>
</organism>
<evidence type="ECO:0000313" key="2">
    <source>
        <dbReference type="Proteomes" id="UP000324800"/>
    </source>
</evidence>